<evidence type="ECO:0000256" key="6">
    <source>
        <dbReference type="ARBA" id="ARBA00023136"/>
    </source>
</evidence>
<keyword evidence="6 8" id="KW-0472">Membrane</keyword>
<keyword evidence="5 8" id="KW-1133">Transmembrane helix</keyword>
<gene>
    <name evidence="9" type="ORF">H7313_08825</name>
</gene>
<keyword evidence="10" id="KW-1185">Reference proteome</keyword>
<dbReference type="GO" id="GO:1905039">
    <property type="term" value="P:carboxylic acid transmembrane transport"/>
    <property type="evidence" value="ECO:0007669"/>
    <property type="project" value="UniProtKB-ARBA"/>
</dbReference>
<feature type="transmembrane region" description="Helical" evidence="8">
    <location>
        <begin position="172"/>
        <end position="192"/>
    </location>
</feature>
<dbReference type="GO" id="GO:0005886">
    <property type="term" value="C:plasma membrane"/>
    <property type="evidence" value="ECO:0007669"/>
    <property type="project" value="TreeGrafter"/>
</dbReference>
<evidence type="ECO:0000313" key="10">
    <source>
        <dbReference type="Proteomes" id="UP000587396"/>
    </source>
</evidence>
<feature type="transmembrane region" description="Helical" evidence="8">
    <location>
        <begin position="269"/>
        <end position="287"/>
    </location>
</feature>
<sequence>MAQTKSLKQTVGIVLAVVIMVGALFMPGNGELTHEGILGLAVLLSTVALWVCESLPMGVAGLLALVVAPIVGIADINTVFSGFGTTTVIFAIAVFGLTAIVMKSNLAIRLTAAMTRWSGANSNKLVLAFMCAAWLLSTVMNDSAVLVLVIGLSLIVINNAGHKVGESRLAKALFIGIALASFIGGGATPAGSSINVLVIGMLEQTMGQTISFVDWMVACAPVCLLMVPISWFAVVKILKPESIEQKDLVELQERARSLGALAPEEKKTLFFLIAMPVLWIAGSWIPALNVTTVTVLGLAAMFLPGVKLLTFDEFQREVPWTIVIMIGAVLSLGGIVNATGGVAYLANLFLSTGVTQLGSFLSLLLIMLAVYAFHTVVPIGPAFITLLVPPLMTFCVSVGMSPAVPGMMLAILLSGNFLLPINPGMALAYRDNCFTFGDLFKTGLVPAIIFVVLLSAWVPFASGFMGIAL</sequence>
<proteinExistence type="inferred from homology"/>
<evidence type="ECO:0000256" key="8">
    <source>
        <dbReference type="SAM" id="Phobius"/>
    </source>
</evidence>
<keyword evidence="4 8" id="KW-0812">Transmembrane</keyword>
<evidence type="ECO:0000313" key="9">
    <source>
        <dbReference type="EMBL" id="MBC2889445.1"/>
    </source>
</evidence>
<comment type="subcellular location">
    <subcellularLocation>
        <location evidence="1">Membrane</location>
        <topology evidence="1">Multi-pass membrane protein</topology>
    </subcellularLocation>
</comment>
<organism evidence="9 10">
    <name type="scientific">Gordonibacter massiliensis</name>
    <name type="common">ex Traore et al. 2017</name>
    <dbReference type="NCBI Taxonomy" id="1841863"/>
    <lineage>
        <taxon>Bacteria</taxon>
        <taxon>Bacillati</taxon>
        <taxon>Actinomycetota</taxon>
        <taxon>Coriobacteriia</taxon>
        <taxon>Eggerthellales</taxon>
        <taxon>Eggerthellaceae</taxon>
        <taxon>Gordonibacter</taxon>
    </lineage>
</organism>
<evidence type="ECO:0000256" key="7">
    <source>
        <dbReference type="ARBA" id="ARBA00031174"/>
    </source>
</evidence>
<feature type="transmembrane region" description="Helical" evidence="8">
    <location>
        <begin position="322"/>
        <end position="345"/>
    </location>
</feature>
<dbReference type="Pfam" id="PF00939">
    <property type="entry name" value="Na_sulph_symp"/>
    <property type="match status" value="1"/>
</dbReference>
<name>A0A842JI62_9ACTN</name>
<feature type="transmembrane region" description="Helical" evidence="8">
    <location>
        <begin position="212"/>
        <end position="235"/>
    </location>
</feature>
<evidence type="ECO:0000256" key="4">
    <source>
        <dbReference type="ARBA" id="ARBA00022692"/>
    </source>
</evidence>
<accession>A0A842JI62</accession>
<dbReference type="Proteomes" id="UP000587396">
    <property type="component" value="Unassembled WGS sequence"/>
</dbReference>
<feature type="transmembrane region" description="Helical" evidence="8">
    <location>
        <begin position="357"/>
        <end position="379"/>
    </location>
</feature>
<feature type="transmembrane region" description="Helical" evidence="8">
    <location>
        <begin position="86"/>
        <end position="108"/>
    </location>
</feature>
<evidence type="ECO:0000256" key="2">
    <source>
        <dbReference type="ARBA" id="ARBA00006772"/>
    </source>
</evidence>
<feature type="transmembrane region" description="Helical" evidence="8">
    <location>
        <begin position="143"/>
        <end position="160"/>
    </location>
</feature>
<evidence type="ECO:0000256" key="3">
    <source>
        <dbReference type="ARBA" id="ARBA00020150"/>
    </source>
</evidence>
<dbReference type="PANTHER" id="PTHR10283">
    <property type="entry name" value="SOLUTE CARRIER FAMILY 13 MEMBER"/>
    <property type="match status" value="1"/>
</dbReference>
<protein>
    <recommendedName>
        <fullName evidence="3">Sodium-dependent dicarboxylate transporter SdcS</fullName>
    </recommendedName>
    <alternativeName>
        <fullName evidence="7">Na(+)/dicarboxylate symporter</fullName>
    </alternativeName>
</protein>
<comment type="caution">
    <text evidence="9">The sequence shown here is derived from an EMBL/GenBank/DDBJ whole genome shotgun (WGS) entry which is preliminary data.</text>
</comment>
<dbReference type="PANTHER" id="PTHR10283:SF82">
    <property type="entry name" value="SOLUTE CARRIER FAMILY 13 MEMBER 2"/>
    <property type="match status" value="1"/>
</dbReference>
<feature type="transmembrane region" description="Helical" evidence="8">
    <location>
        <begin position="444"/>
        <end position="468"/>
    </location>
</feature>
<dbReference type="AlphaFoldDB" id="A0A842JI62"/>
<evidence type="ECO:0000256" key="5">
    <source>
        <dbReference type="ARBA" id="ARBA00022989"/>
    </source>
</evidence>
<dbReference type="EMBL" id="JACMSE010000005">
    <property type="protein sequence ID" value="MBC2889445.1"/>
    <property type="molecule type" value="Genomic_DNA"/>
</dbReference>
<dbReference type="RefSeq" id="WP_185905263.1">
    <property type="nucleotide sequence ID" value="NZ_JACMSE010000005.1"/>
</dbReference>
<reference evidence="9 10" key="1">
    <citation type="submission" date="2020-08" db="EMBL/GenBank/DDBJ databases">
        <authorList>
            <person name="Liu C."/>
            <person name="Sun Q."/>
        </authorList>
    </citation>
    <scope>NUCLEOTIDE SEQUENCE [LARGE SCALE GENOMIC DNA]</scope>
    <source>
        <strain evidence="9 10">N22</strain>
    </source>
</reference>
<dbReference type="GO" id="GO:0008514">
    <property type="term" value="F:organic anion transmembrane transporter activity"/>
    <property type="evidence" value="ECO:0007669"/>
    <property type="project" value="UniProtKB-ARBA"/>
</dbReference>
<dbReference type="InterPro" id="IPR001898">
    <property type="entry name" value="SLC13A/DASS"/>
</dbReference>
<evidence type="ECO:0000256" key="1">
    <source>
        <dbReference type="ARBA" id="ARBA00004141"/>
    </source>
</evidence>
<comment type="similarity">
    <text evidence="2">Belongs to the SLC13A/DASS transporter (TC 2.A.47) family. NADC subfamily.</text>
</comment>
<feature type="transmembrane region" description="Helical" evidence="8">
    <location>
        <begin position="7"/>
        <end position="26"/>
    </location>
</feature>